<accession>A0ABQ6PBD3</accession>
<dbReference type="Proteomes" id="UP001187221">
    <property type="component" value="Unassembled WGS sequence"/>
</dbReference>
<name>A0ABQ6PBD3_9SPHN</name>
<feature type="domain" description="Glycosyl transferase family 1" evidence="1">
    <location>
        <begin position="41"/>
        <end position="198"/>
    </location>
</feature>
<dbReference type="SUPFAM" id="SSF53756">
    <property type="entry name" value="UDP-Glycosyltransferase/glycogen phosphorylase"/>
    <property type="match status" value="1"/>
</dbReference>
<evidence type="ECO:0000259" key="1">
    <source>
        <dbReference type="Pfam" id="PF00534"/>
    </source>
</evidence>
<dbReference type="EMBL" id="BTFW01000001">
    <property type="protein sequence ID" value="GMM61924.1"/>
    <property type="molecule type" value="Genomic_DNA"/>
</dbReference>
<sequence length="221" mass="23818">MSNSAAGHAAYATPREKRIVIHNGFDSARLKRVALPSTERGPVMIAMIGRLDKQKDFRTYIDALAILQGKGVAFRAFIVGQGDDHEALKAYTIQRDLRDVHITGFVSEIDTFISGVDIGVLCTDPAHHAEGISNALMEMMAQGKPVVATDDGGTPEIVDDGNNGILIPPCDAEALAGKLDLLIRDERLRKQLGANAAKTIATKFSLDEMATKFLQVYDGVA</sequence>
<keyword evidence="3" id="KW-1185">Reference proteome</keyword>
<evidence type="ECO:0000313" key="3">
    <source>
        <dbReference type="Proteomes" id="UP001187221"/>
    </source>
</evidence>
<protein>
    <recommendedName>
        <fullName evidence="1">Glycosyl transferase family 1 domain-containing protein</fullName>
    </recommendedName>
</protein>
<dbReference type="CDD" id="cd03801">
    <property type="entry name" value="GT4_PimA-like"/>
    <property type="match status" value="1"/>
</dbReference>
<organism evidence="2 3">
    <name type="scientific">Novosphingobium pituita</name>
    <dbReference type="NCBI Taxonomy" id="3056842"/>
    <lineage>
        <taxon>Bacteria</taxon>
        <taxon>Pseudomonadati</taxon>
        <taxon>Pseudomonadota</taxon>
        <taxon>Alphaproteobacteria</taxon>
        <taxon>Sphingomonadales</taxon>
        <taxon>Sphingomonadaceae</taxon>
        <taxon>Novosphingobium</taxon>
    </lineage>
</organism>
<reference evidence="2 3" key="1">
    <citation type="submission" date="2023-06" db="EMBL/GenBank/DDBJ databases">
        <title>Draft genome sequence of Novosphingobium sp. strain IK01.</title>
        <authorList>
            <person name="Hatamoto M."/>
            <person name="Ikarashi T."/>
            <person name="Yamaguchi T."/>
        </authorList>
    </citation>
    <scope>NUCLEOTIDE SEQUENCE [LARGE SCALE GENOMIC DNA]</scope>
    <source>
        <strain evidence="2 3">IK01</strain>
    </source>
</reference>
<dbReference type="InterPro" id="IPR001296">
    <property type="entry name" value="Glyco_trans_1"/>
</dbReference>
<gene>
    <name evidence="2" type="ORF">NUTIK01_27010</name>
</gene>
<proteinExistence type="predicted"/>
<dbReference type="Gene3D" id="3.40.50.2000">
    <property type="entry name" value="Glycogen Phosphorylase B"/>
    <property type="match status" value="2"/>
</dbReference>
<dbReference type="Pfam" id="PF00534">
    <property type="entry name" value="Glycos_transf_1"/>
    <property type="match status" value="1"/>
</dbReference>
<dbReference type="PANTHER" id="PTHR12526">
    <property type="entry name" value="GLYCOSYLTRANSFERASE"/>
    <property type="match status" value="1"/>
</dbReference>
<dbReference type="PANTHER" id="PTHR12526:SF630">
    <property type="entry name" value="GLYCOSYLTRANSFERASE"/>
    <property type="match status" value="1"/>
</dbReference>
<evidence type="ECO:0000313" key="2">
    <source>
        <dbReference type="EMBL" id="GMM61924.1"/>
    </source>
</evidence>
<comment type="caution">
    <text evidence="2">The sequence shown here is derived from an EMBL/GenBank/DDBJ whole genome shotgun (WGS) entry which is preliminary data.</text>
</comment>